<feature type="region of interest" description="Disordered" evidence="5">
    <location>
        <begin position="117"/>
        <end position="169"/>
    </location>
</feature>
<dbReference type="OrthoDB" id="2130597at2759"/>
<keyword evidence="3" id="KW-0539">Nucleus</keyword>
<gene>
    <name evidence="7" type="ORF">LADA_0H00276G</name>
</gene>
<feature type="coiled-coil region" evidence="4">
    <location>
        <begin position="659"/>
        <end position="686"/>
    </location>
</feature>
<feature type="compositionally biased region" description="Basic and acidic residues" evidence="5">
    <location>
        <begin position="150"/>
        <end position="163"/>
    </location>
</feature>
<dbReference type="GO" id="GO:0005634">
    <property type="term" value="C:nucleus"/>
    <property type="evidence" value="ECO:0007669"/>
    <property type="project" value="UniProtKB-SubCell"/>
</dbReference>
<evidence type="ECO:0000256" key="2">
    <source>
        <dbReference type="ARBA" id="ARBA00022553"/>
    </source>
</evidence>
<evidence type="ECO:0000259" key="6">
    <source>
        <dbReference type="Pfam" id="PF09444"/>
    </source>
</evidence>
<dbReference type="GO" id="GO:0007095">
    <property type="term" value="P:mitotic G2 DNA damage checkpoint signaling"/>
    <property type="evidence" value="ECO:0007669"/>
    <property type="project" value="TreeGrafter"/>
</dbReference>
<evidence type="ECO:0000313" key="7">
    <source>
        <dbReference type="EMBL" id="SCU96320.1"/>
    </source>
</evidence>
<dbReference type="Proteomes" id="UP000190274">
    <property type="component" value="Chromosome H"/>
</dbReference>
<sequence length="1021" mass="115575">MDLIDQLGTNKPHRSGLAKRLARLEEHENFDVSGTGFLFGNNSLLNRVRNRLDGNESSGEQGLNAQFNDVRESNLPPTQIFTPTYDGEDLEQDFSQKKTSIELARSEKAAEARAVETVRENGFNPEPLSVRQSDIPPKPTTQWLHNETQPVERDQRERSRETGDELDTQVLQTEIDAGVNGFELDPTVADPEPTAGTNLEQTITDHTRVDKGDFDTHSQGTDISSRNSIDLSGEVEPHNEHPNEHVVFERSANNPSKSSATRDFVNAFDEDSDNSSSDQEESTPHNVSTALSSLGTADAVVNEGSEQRKDHLKLIETSHQKDMIHEEPKALKLYHGMLRQKIDVTKNVDLSSDSEGEGEHGSRSLSSRAAVLELKARLSKKKRLSTLKRTDSSTNSESLKCLFHSLRKANKEQILEHQKDQFQLKGLDLTAIAEEKESVESLLERELARNRKIRLRELRKEKEADFQETDDNLSGELSLSGNELDLGYSEGEQSNKNDSDVESTNASGEVPEAGRYPDTDTDVQNAAKDTEKQTNERDAEEKEEEDEDEDEEQEQEQEQEEEEEEEEEEVRMLRPNKRGHIVHSLSEDEDQGVDQLATRRIDLGSYGNNLLSTDTPSRDELSLRIGVGEKTDDANAFKSVDQNHFGTEAVTEDAFRAIMKKLIKKRQEQEQKRERQIREMRKSKVNHMLEIEAEESDDEWHGIGGIDGEGSDGYDSELENMIDDYSNSNFNPDEIRKKLIEEDITKDKDLVNKILHDIENGGFRKRGRGALDIEFSDDEDEELLKYHARRKQLLKKKISGSAELNSISTNPKSKAFFDSLQEDFEGRDRLFDDETLKAEQNTTSFRKAEEEVPLKESKQKMILSEDFVQRTLSFLTSQENGTESAPELDKLDVEKNYSTQEHDLFSLKQSSSIKGFTTFTREIDHNVNDDENVFPGRNGASLVSRFGHHQEANEKFKEGQKTVQMKKTYKMAGCTRASVTYLGRARQLKARKTARPRLGAKPKTVTRKSTLLANSSSSFDN</sequence>
<dbReference type="AlphaFoldDB" id="A0A1G4JYZ2"/>
<feature type="region of interest" description="Disordered" evidence="5">
    <location>
        <begin position="268"/>
        <end position="290"/>
    </location>
</feature>
<evidence type="ECO:0000256" key="3">
    <source>
        <dbReference type="ARBA" id="ARBA00023242"/>
    </source>
</evidence>
<feature type="region of interest" description="Disordered" evidence="5">
    <location>
        <begin position="349"/>
        <end position="368"/>
    </location>
</feature>
<feature type="compositionally biased region" description="Polar residues" evidence="5">
    <location>
        <begin position="140"/>
        <end position="149"/>
    </location>
</feature>
<feature type="compositionally biased region" description="Acidic residues" evidence="5">
    <location>
        <begin position="541"/>
        <end position="569"/>
    </location>
</feature>
<reference evidence="7 8" key="1">
    <citation type="submission" date="2016-03" db="EMBL/GenBank/DDBJ databases">
        <authorList>
            <person name="Devillers H."/>
        </authorList>
    </citation>
    <scope>NUCLEOTIDE SEQUENCE [LARGE SCALE GENOMIC DNA]</scope>
    <source>
        <strain evidence="7">CBS 10888</strain>
    </source>
</reference>
<protein>
    <submittedName>
        <fullName evidence="7">LADA_0H00276g1_1</fullName>
    </submittedName>
</protein>
<accession>A0A1G4JYZ2</accession>
<dbReference type="InterPro" id="IPR024146">
    <property type="entry name" value="Claspin"/>
</dbReference>
<dbReference type="EMBL" id="LT598461">
    <property type="protein sequence ID" value="SCU96320.1"/>
    <property type="molecule type" value="Genomic_DNA"/>
</dbReference>
<organism evidence="7 8">
    <name type="scientific">Lachancea dasiensis</name>
    <dbReference type="NCBI Taxonomy" id="1072105"/>
    <lineage>
        <taxon>Eukaryota</taxon>
        <taxon>Fungi</taxon>
        <taxon>Dikarya</taxon>
        <taxon>Ascomycota</taxon>
        <taxon>Saccharomycotina</taxon>
        <taxon>Saccharomycetes</taxon>
        <taxon>Saccharomycetales</taxon>
        <taxon>Saccharomycetaceae</taxon>
        <taxon>Lachancea</taxon>
    </lineage>
</organism>
<keyword evidence="4" id="KW-0175">Coiled coil</keyword>
<feature type="compositionally biased region" description="Basic and acidic residues" evidence="5">
    <location>
        <begin position="528"/>
        <end position="540"/>
    </location>
</feature>
<dbReference type="InterPro" id="IPR018564">
    <property type="entry name" value="Repl_chkpnt_MRC1_dom"/>
</dbReference>
<feature type="compositionally biased region" description="Low complexity" evidence="5">
    <location>
        <begin position="474"/>
        <end position="487"/>
    </location>
</feature>
<dbReference type="GO" id="GO:0010997">
    <property type="term" value="F:anaphase-promoting complex binding"/>
    <property type="evidence" value="ECO:0007669"/>
    <property type="project" value="TreeGrafter"/>
</dbReference>
<feature type="domain" description="DNA replication checkpoint mediator MRC1" evidence="6">
    <location>
        <begin position="682"/>
        <end position="818"/>
    </location>
</feature>
<feature type="compositionally biased region" description="Basic and acidic residues" evidence="5">
    <location>
        <begin position="203"/>
        <end position="216"/>
    </location>
</feature>
<evidence type="ECO:0000313" key="8">
    <source>
        <dbReference type="Proteomes" id="UP000190274"/>
    </source>
</evidence>
<comment type="subcellular location">
    <subcellularLocation>
        <location evidence="1">Nucleus</location>
    </subcellularLocation>
</comment>
<dbReference type="Pfam" id="PF09444">
    <property type="entry name" value="MRC1"/>
    <property type="match status" value="1"/>
</dbReference>
<keyword evidence="8" id="KW-1185">Reference proteome</keyword>
<evidence type="ECO:0000256" key="4">
    <source>
        <dbReference type="SAM" id="Coils"/>
    </source>
</evidence>
<dbReference type="GO" id="GO:0033314">
    <property type="term" value="P:mitotic DNA replication checkpoint signaling"/>
    <property type="evidence" value="ECO:0007669"/>
    <property type="project" value="TreeGrafter"/>
</dbReference>
<dbReference type="PANTHER" id="PTHR14396">
    <property type="entry name" value="CLASPIN"/>
    <property type="match status" value="1"/>
</dbReference>
<name>A0A1G4JYZ2_9SACH</name>
<dbReference type="PANTHER" id="PTHR14396:SF10">
    <property type="entry name" value="CLASPIN"/>
    <property type="match status" value="1"/>
</dbReference>
<keyword evidence="2" id="KW-0597">Phosphoprotein</keyword>
<feature type="region of interest" description="Disordered" evidence="5">
    <location>
        <begin position="188"/>
        <end position="241"/>
    </location>
</feature>
<feature type="region of interest" description="Disordered" evidence="5">
    <location>
        <begin position="463"/>
        <end position="593"/>
    </location>
</feature>
<evidence type="ECO:0000256" key="5">
    <source>
        <dbReference type="SAM" id="MobiDB-lite"/>
    </source>
</evidence>
<proteinExistence type="predicted"/>
<feature type="compositionally biased region" description="Polar residues" evidence="5">
    <location>
        <begin position="217"/>
        <end position="230"/>
    </location>
</feature>
<dbReference type="STRING" id="1266660.A0A1G4JYZ2"/>
<feature type="compositionally biased region" description="Acidic residues" evidence="5">
    <location>
        <begin position="268"/>
        <end position="281"/>
    </location>
</feature>
<evidence type="ECO:0000256" key="1">
    <source>
        <dbReference type="ARBA" id="ARBA00004123"/>
    </source>
</evidence>